<dbReference type="EMBL" id="JAAMPC010000008">
    <property type="protein sequence ID" value="KAG2298833.1"/>
    <property type="molecule type" value="Genomic_DNA"/>
</dbReference>
<name>A0A8X7S405_BRACI</name>
<dbReference type="Proteomes" id="UP000886595">
    <property type="component" value="Unassembled WGS sequence"/>
</dbReference>
<reference evidence="1 2" key="1">
    <citation type="submission" date="2020-02" db="EMBL/GenBank/DDBJ databases">
        <authorList>
            <person name="Ma Q."/>
            <person name="Huang Y."/>
            <person name="Song X."/>
            <person name="Pei D."/>
        </authorList>
    </citation>
    <scope>NUCLEOTIDE SEQUENCE [LARGE SCALE GENOMIC DNA]</scope>
    <source>
        <strain evidence="1">Sxm20200214</strain>
        <tissue evidence="1">Leaf</tissue>
    </source>
</reference>
<sequence>MEDLSLCNHQGFVVDPLRDREVTSNWMVAMRRRPWRECPPGNIHENVTMWWCPWDVGDCGTVAAKFMTLHVNSYGNFGMEGLTDDFVYNFRKQYDVDIYRIFFFSSTGI</sequence>
<dbReference type="AlphaFoldDB" id="A0A8X7S405"/>
<accession>A0A8X7S405</accession>
<comment type="caution">
    <text evidence="1">The sequence shown here is derived from an EMBL/GenBank/DDBJ whole genome shotgun (WGS) entry which is preliminary data.</text>
</comment>
<organism evidence="1 2">
    <name type="scientific">Brassica carinata</name>
    <name type="common">Ethiopian mustard</name>
    <name type="synonym">Abyssinian cabbage</name>
    <dbReference type="NCBI Taxonomy" id="52824"/>
    <lineage>
        <taxon>Eukaryota</taxon>
        <taxon>Viridiplantae</taxon>
        <taxon>Streptophyta</taxon>
        <taxon>Embryophyta</taxon>
        <taxon>Tracheophyta</taxon>
        <taxon>Spermatophyta</taxon>
        <taxon>Magnoliopsida</taxon>
        <taxon>eudicotyledons</taxon>
        <taxon>Gunneridae</taxon>
        <taxon>Pentapetalae</taxon>
        <taxon>rosids</taxon>
        <taxon>malvids</taxon>
        <taxon>Brassicales</taxon>
        <taxon>Brassicaceae</taxon>
        <taxon>Brassiceae</taxon>
        <taxon>Brassica</taxon>
    </lineage>
</organism>
<protein>
    <submittedName>
        <fullName evidence="1">Uncharacterized protein</fullName>
    </submittedName>
</protein>
<gene>
    <name evidence="1" type="ORF">Bca52824_035305</name>
</gene>
<proteinExistence type="predicted"/>
<evidence type="ECO:0000313" key="1">
    <source>
        <dbReference type="EMBL" id="KAG2298833.1"/>
    </source>
</evidence>
<evidence type="ECO:0000313" key="2">
    <source>
        <dbReference type="Proteomes" id="UP000886595"/>
    </source>
</evidence>
<keyword evidence="2" id="KW-1185">Reference proteome</keyword>